<evidence type="ECO:0000256" key="4">
    <source>
        <dbReference type="RuleBase" id="RU004514"/>
    </source>
</evidence>
<comment type="function">
    <text evidence="2">Pyridoxal 5'-phosphate (PLP)-binding protein, which is involved in PLP homeostasis.</text>
</comment>
<dbReference type="RefSeq" id="WP_274494731.1">
    <property type="nucleotide sequence ID" value="NZ_CP118166.1"/>
</dbReference>
<comment type="cofactor">
    <cofactor evidence="3">
        <name>pyridoxal 5'-phosphate</name>
        <dbReference type="ChEBI" id="CHEBI:597326"/>
    </cofactor>
</comment>
<evidence type="ECO:0000256" key="2">
    <source>
        <dbReference type="HAMAP-Rule" id="MF_02087"/>
    </source>
</evidence>
<feature type="modified residue" description="N6-(pyridoxal phosphate)lysine" evidence="2 3">
    <location>
        <position position="49"/>
    </location>
</feature>
<name>A0AAF0CGR9_9PROT</name>
<sequence length="236" mass="25705">MSQSSQNASLGKDAIDPAANLSAIKTEIEDALKEAGRPAESVVITAVSKQHDLERIRPVLNVGHRVFGENRVQEAMSKWPKLREEFSGIELRLIGPLQTNKVKEAVAFFDVIESIDRPKLAAALAKEMEKQSRRPRLLIQVNTGDEAQKAGVSPKDADAFLKECKKLGLDIEGLMCIPPVKDDPAPHFALLEKIAARNGLKKLSMGMSGDYLLAAQLGATHLRIGSAIFGPRPKKP</sequence>
<organism evidence="6 7">
    <name type="scientific">Hyphococcus flavus</name>
    <dbReference type="NCBI Taxonomy" id="1866326"/>
    <lineage>
        <taxon>Bacteria</taxon>
        <taxon>Pseudomonadati</taxon>
        <taxon>Pseudomonadota</taxon>
        <taxon>Alphaproteobacteria</taxon>
        <taxon>Parvularculales</taxon>
        <taxon>Parvularculaceae</taxon>
        <taxon>Hyphococcus</taxon>
    </lineage>
</organism>
<dbReference type="Pfam" id="PF01168">
    <property type="entry name" value="Ala_racemase_N"/>
    <property type="match status" value="1"/>
</dbReference>
<evidence type="ECO:0000256" key="3">
    <source>
        <dbReference type="PIRSR" id="PIRSR004848-1"/>
    </source>
</evidence>
<gene>
    <name evidence="6" type="ORF">PUV54_06210</name>
</gene>
<dbReference type="InterPro" id="IPR029066">
    <property type="entry name" value="PLP-binding_barrel"/>
</dbReference>
<comment type="similarity">
    <text evidence="2 4">Belongs to the pyridoxal phosphate-binding protein YggS/PROSC family.</text>
</comment>
<feature type="domain" description="Alanine racemase N-terminal" evidence="5">
    <location>
        <begin position="20"/>
        <end position="233"/>
    </location>
</feature>
<reference evidence="6" key="1">
    <citation type="submission" date="2023-02" db="EMBL/GenBank/DDBJ databases">
        <title>Genome sequence of Hyphococcus flavus.</title>
        <authorList>
            <person name="Rong J.-C."/>
            <person name="Zhao Q."/>
            <person name="Yi M."/>
            <person name="Wu J.-Y."/>
        </authorList>
    </citation>
    <scope>NUCLEOTIDE SEQUENCE</scope>
    <source>
        <strain evidence="6">MCCC 1K03223</strain>
    </source>
</reference>
<dbReference type="EMBL" id="CP118166">
    <property type="protein sequence ID" value="WDI32789.1"/>
    <property type="molecule type" value="Genomic_DNA"/>
</dbReference>
<keyword evidence="1 2" id="KW-0663">Pyridoxal phosphate</keyword>
<dbReference type="PANTHER" id="PTHR10146">
    <property type="entry name" value="PROLINE SYNTHETASE CO-TRANSCRIBED BACTERIAL HOMOLOG PROTEIN"/>
    <property type="match status" value="1"/>
</dbReference>
<dbReference type="FunFam" id="3.20.20.10:FF:000018">
    <property type="entry name" value="Pyridoxal phosphate homeostasis protein"/>
    <property type="match status" value="1"/>
</dbReference>
<dbReference type="AlphaFoldDB" id="A0AAF0CGR9"/>
<proteinExistence type="inferred from homology"/>
<dbReference type="PANTHER" id="PTHR10146:SF14">
    <property type="entry name" value="PYRIDOXAL PHOSPHATE HOMEOSTASIS PROTEIN"/>
    <property type="match status" value="1"/>
</dbReference>
<dbReference type="CDD" id="cd00635">
    <property type="entry name" value="PLPDE_III_YBL036c_like"/>
    <property type="match status" value="1"/>
</dbReference>
<dbReference type="SUPFAM" id="SSF51419">
    <property type="entry name" value="PLP-binding barrel"/>
    <property type="match status" value="1"/>
</dbReference>
<evidence type="ECO:0000313" key="6">
    <source>
        <dbReference type="EMBL" id="WDI32789.1"/>
    </source>
</evidence>
<keyword evidence="7" id="KW-1185">Reference proteome</keyword>
<dbReference type="NCBIfam" id="TIGR00044">
    <property type="entry name" value="YggS family pyridoxal phosphate-dependent enzyme"/>
    <property type="match status" value="1"/>
</dbReference>
<evidence type="ECO:0000259" key="5">
    <source>
        <dbReference type="Pfam" id="PF01168"/>
    </source>
</evidence>
<protein>
    <recommendedName>
        <fullName evidence="2">Pyridoxal phosphate homeostasis protein</fullName>
        <shortName evidence="2">PLP homeostasis protein</shortName>
    </recommendedName>
</protein>
<dbReference type="PIRSF" id="PIRSF004848">
    <property type="entry name" value="YBL036c_PLPDEIII"/>
    <property type="match status" value="1"/>
</dbReference>
<evidence type="ECO:0000313" key="7">
    <source>
        <dbReference type="Proteomes" id="UP001214043"/>
    </source>
</evidence>
<dbReference type="InterPro" id="IPR011078">
    <property type="entry name" value="PyrdxlP_homeostasis"/>
</dbReference>
<dbReference type="GO" id="GO:0030170">
    <property type="term" value="F:pyridoxal phosphate binding"/>
    <property type="evidence" value="ECO:0007669"/>
    <property type="project" value="UniProtKB-UniRule"/>
</dbReference>
<dbReference type="Gene3D" id="3.20.20.10">
    <property type="entry name" value="Alanine racemase"/>
    <property type="match status" value="1"/>
</dbReference>
<dbReference type="InterPro" id="IPR001608">
    <property type="entry name" value="Ala_racemase_N"/>
</dbReference>
<evidence type="ECO:0000256" key="1">
    <source>
        <dbReference type="ARBA" id="ARBA00022898"/>
    </source>
</evidence>
<dbReference type="HAMAP" id="MF_02087">
    <property type="entry name" value="PLP_homeostasis"/>
    <property type="match status" value="1"/>
</dbReference>
<dbReference type="KEGG" id="hfl:PUV54_06210"/>
<accession>A0AAF0CGR9</accession>
<dbReference type="Proteomes" id="UP001214043">
    <property type="component" value="Chromosome"/>
</dbReference>